<organism evidence="1 2">
    <name type="scientific">Thermoleptolyngbya sichuanensis A183</name>
    <dbReference type="NCBI Taxonomy" id="2737172"/>
    <lineage>
        <taxon>Bacteria</taxon>
        <taxon>Bacillati</taxon>
        <taxon>Cyanobacteriota</taxon>
        <taxon>Cyanophyceae</taxon>
        <taxon>Oculatellales</taxon>
        <taxon>Oculatellaceae</taxon>
        <taxon>Thermoleptolyngbya</taxon>
        <taxon>Thermoleptolyngbya sichuanensis</taxon>
    </lineage>
</organism>
<gene>
    <name evidence="1" type="ORF">HPC62_20055</name>
</gene>
<dbReference type="InterPro" id="IPR029787">
    <property type="entry name" value="Nucleotide_cyclase"/>
</dbReference>
<keyword evidence="2" id="KW-1185">Reference proteome</keyword>
<dbReference type="AlphaFoldDB" id="A0A6M8BAT5"/>
<dbReference type="RefSeq" id="WP_172358217.1">
    <property type="nucleotide sequence ID" value="NZ_CP053661.1"/>
</dbReference>
<name>A0A6M8BAT5_9CYAN</name>
<sequence>MSTDTEVELERLLQARNQYPDRAADIDAQIRARFMETHAILVLDSSGFSRLSQEQGIIAALAEIERMRGIVAPIVEAHQGSPFKLEADNVYAVFPSVERAIAASREMMRQLALINKHVSIGIGYGDLIMISDGSCYQDVYGEEMNLASKLGEDLAETDEVLLTEAAVHQLCTERPREHLPVSPPTAMTISNLTLQVYRLTPNP</sequence>
<dbReference type="GO" id="GO:0004016">
    <property type="term" value="F:adenylate cyclase activity"/>
    <property type="evidence" value="ECO:0007669"/>
    <property type="project" value="UniProtKB-ARBA"/>
</dbReference>
<protein>
    <submittedName>
        <fullName evidence="1">Adenylate/guanylate cyclase domain-containing protein</fullName>
    </submittedName>
</protein>
<dbReference type="EMBL" id="CP053661">
    <property type="protein sequence ID" value="QKD84164.1"/>
    <property type="molecule type" value="Genomic_DNA"/>
</dbReference>
<dbReference type="KEGG" id="theu:HPC62_20055"/>
<dbReference type="InterPro" id="IPR001054">
    <property type="entry name" value="A/G_cyclase"/>
</dbReference>
<dbReference type="Proteomes" id="UP000505210">
    <property type="component" value="Chromosome"/>
</dbReference>
<dbReference type="CDD" id="cd07302">
    <property type="entry name" value="CHD"/>
    <property type="match status" value="1"/>
</dbReference>
<dbReference type="SUPFAM" id="SSF55073">
    <property type="entry name" value="Nucleotide cyclase"/>
    <property type="match status" value="1"/>
</dbReference>
<dbReference type="Gene3D" id="3.30.70.1230">
    <property type="entry name" value="Nucleotide cyclase"/>
    <property type="match status" value="1"/>
</dbReference>
<dbReference type="GO" id="GO:0009190">
    <property type="term" value="P:cyclic nucleotide biosynthetic process"/>
    <property type="evidence" value="ECO:0007669"/>
    <property type="project" value="InterPro"/>
</dbReference>
<evidence type="ECO:0000313" key="2">
    <source>
        <dbReference type="Proteomes" id="UP000505210"/>
    </source>
</evidence>
<accession>A0A6M8BAT5</accession>
<proteinExistence type="predicted"/>
<reference evidence="1 2" key="1">
    <citation type="submission" date="2020-05" db="EMBL/GenBank/DDBJ databases">
        <title>Complete genome sequence of of a novel Thermoleptolyngbya strain isolated from hot springs of Ganzi, Sichuan China.</title>
        <authorList>
            <person name="Tang J."/>
            <person name="Daroch M."/>
            <person name="Li L."/>
            <person name="Waleron K."/>
            <person name="Waleron M."/>
            <person name="Waleron M."/>
        </authorList>
    </citation>
    <scope>NUCLEOTIDE SEQUENCE [LARGE SCALE GENOMIC DNA]</scope>
    <source>
        <strain evidence="1 2">PKUAC-SCTA183</strain>
    </source>
</reference>
<evidence type="ECO:0000313" key="1">
    <source>
        <dbReference type="EMBL" id="QKD84164.1"/>
    </source>
</evidence>
<dbReference type="GO" id="GO:0035556">
    <property type="term" value="P:intracellular signal transduction"/>
    <property type="evidence" value="ECO:0007669"/>
    <property type="project" value="InterPro"/>
</dbReference>